<dbReference type="SUPFAM" id="SSF46626">
    <property type="entry name" value="Cytochrome c"/>
    <property type="match status" value="1"/>
</dbReference>
<evidence type="ECO:0008006" key="3">
    <source>
        <dbReference type="Google" id="ProtNLM"/>
    </source>
</evidence>
<protein>
    <recommendedName>
        <fullName evidence="3">Cytochrome C</fullName>
    </recommendedName>
</protein>
<dbReference type="GO" id="GO:0009055">
    <property type="term" value="F:electron transfer activity"/>
    <property type="evidence" value="ECO:0007669"/>
    <property type="project" value="InterPro"/>
</dbReference>
<dbReference type="Gene3D" id="1.10.760.10">
    <property type="entry name" value="Cytochrome c-like domain"/>
    <property type="match status" value="1"/>
</dbReference>
<sequence length="132" mass="15216">MRTNIIFLCVAVVAFCLAAIRREPSAYPSATLTAAVADSVDKETGLALDPNFMIVKAQCTSCHSPKLILQHRFTRDEWLSKIRWMQRNHKLWDLGESEKTVLDYLAKHYAPSQSAYSRREALRNVKWYKLEN</sequence>
<dbReference type="RefSeq" id="WP_183972171.1">
    <property type="nucleotide sequence ID" value="NZ_JACIBY010000002.1"/>
</dbReference>
<gene>
    <name evidence="1" type="ORF">FHS57_001454</name>
</gene>
<comment type="caution">
    <text evidence="1">The sequence shown here is derived from an EMBL/GenBank/DDBJ whole genome shotgun (WGS) entry which is preliminary data.</text>
</comment>
<evidence type="ECO:0000313" key="2">
    <source>
        <dbReference type="Proteomes" id="UP000541352"/>
    </source>
</evidence>
<keyword evidence="2" id="KW-1185">Reference proteome</keyword>
<proteinExistence type="predicted"/>
<organism evidence="1 2">
    <name type="scientific">Runella defluvii</name>
    <dbReference type="NCBI Taxonomy" id="370973"/>
    <lineage>
        <taxon>Bacteria</taxon>
        <taxon>Pseudomonadati</taxon>
        <taxon>Bacteroidota</taxon>
        <taxon>Cytophagia</taxon>
        <taxon>Cytophagales</taxon>
        <taxon>Spirosomataceae</taxon>
        <taxon>Runella</taxon>
    </lineage>
</organism>
<dbReference type="AlphaFoldDB" id="A0A7W5ZIV8"/>
<name>A0A7W5ZIV8_9BACT</name>
<evidence type="ECO:0000313" key="1">
    <source>
        <dbReference type="EMBL" id="MBB3837460.1"/>
    </source>
</evidence>
<accession>A0A7W5ZIV8</accession>
<dbReference type="Proteomes" id="UP000541352">
    <property type="component" value="Unassembled WGS sequence"/>
</dbReference>
<reference evidence="1 2" key="1">
    <citation type="submission" date="2020-08" db="EMBL/GenBank/DDBJ databases">
        <title>Genomic Encyclopedia of Type Strains, Phase IV (KMG-IV): sequencing the most valuable type-strain genomes for metagenomic binning, comparative biology and taxonomic classification.</title>
        <authorList>
            <person name="Goeker M."/>
        </authorList>
    </citation>
    <scope>NUCLEOTIDE SEQUENCE [LARGE SCALE GENOMIC DNA]</scope>
    <source>
        <strain evidence="1 2">DSM 17976</strain>
    </source>
</reference>
<dbReference type="EMBL" id="JACIBY010000002">
    <property type="protein sequence ID" value="MBB3837460.1"/>
    <property type="molecule type" value="Genomic_DNA"/>
</dbReference>
<dbReference type="GO" id="GO:0020037">
    <property type="term" value="F:heme binding"/>
    <property type="evidence" value="ECO:0007669"/>
    <property type="project" value="InterPro"/>
</dbReference>
<dbReference type="InterPro" id="IPR036909">
    <property type="entry name" value="Cyt_c-like_dom_sf"/>
</dbReference>